<name>J0Z9K6_9HYPH</name>
<evidence type="ECO:0000313" key="2">
    <source>
        <dbReference type="EMBL" id="EJF84448.1"/>
    </source>
</evidence>
<evidence type="ECO:0000313" key="3">
    <source>
        <dbReference type="Proteomes" id="UP000002646"/>
    </source>
</evidence>
<sequence length="72" mass="8296">MLLSIVRSLLAFKRKGYLPLISLFTQNYKRIVIIVMVKTVLIFCGHNFITFKHEGFVFGIDGCTKLLLLIIH</sequence>
<dbReference type="EMBL" id="AILX01000016">
    <property type="protein sequence ID" value="EJF84448.1"/>
    <property type="molecule type" value="Genomic_DNA"/>
</dbReference>
<organism evidence="2 3">
    <name type="scientific">Cardidatus Bartonella washoeensis 085-0475</name>
    <dbReference type="NCBI Taxonomy" id="1094564"/>
    <lineage>
        <taxon>Bacteria</taxon>
        <taxon>Pseudomonadati</taxon>
        <taxon>Pseudomonadota</taxon>
        <taxon>Alphaproteobacteria</taxon>
        <taxon>Hyphomicrobiales</taxon>
        <taxon>Bartonellaceae</taxon>
        <taxon>Bartonella</taxon>
    </lineage>
</organism>
<keyword evidence="1" id="KW-1133">Transmembrane helix</keyword>
<keyword evidence="1" id="KW-0472">Membrane</keyword>
<comment type="caution">
    <text evidence="2">The sequence shown here is derived from an EMBL/GenBank/DDBJ whole genome shotgun (WGS) entry which is preliminary data.</text>
</comment>
<evidence type="ECO:0000256" key="1">
    <source>
        <dbReference type="SAM" id="Phobius"/>
    </source>
</evidence>
<protein>
    <submittedName>
        <fullName evidence="2">Uncharacterized protein</fullName>
    </submittedName>
</protein>
<feature type="transmembrane region" description="Helical" evidence="1">
    <location>
        <begin position="31"/>
        <end position="49"/>
    </location>
</feature>
<proteinExistence type="predicted"/>
<dbReference type="AlphaFoldDB" id="J0Z9K6"/>
<accession>J0Z9K6</accession>
<dbReference type="Proteomes" id="UP000002646">
    <property type="component" value="Unassembled WGS sequence"/>
</dbReference>
<reference evidence="2 3" key="1">
    <citation type="submission" date="2012-03" db="EMBL/GenBank/DDBJ databases">
        <title>The Genome Sequence of Bartonella washoensis 085-0475.</title>
        <authorList>
            <consortium name="The Broad Institute Genome Sequencing Platform"/>
            <consortium name="The Broad Institute Genome Sequencing Center for Infectious Disease"/>
            <person name="Feldgarden M."/>
            <person name="Kirby J."/>
            <person name="Kosoy M."/>
            <person name="Birtles R."/>
            <person name="Probert W.S."/>
            <person name="Chiaraviglio L."/>
            <person name="Young S.K."/>
            <person name="Zeng Q."/>
            <person name="Gargeya S."/>
            <person name="Fitzgerald M."/>
            <person name="Haas B."/>
            <person name="Abouelleil A."/>
            <person name="Alvarado L."/>
            <person name="Arachchi H.M."/>
            <person name="Berlin A."/>
            <person name="Chapman S.B."/>
            <person name="Gearin G."/>
            <person name="Goldberg J."/>
            <person name="Griggs A."/>
            <person name="Gujja S."/>
            <person name="Hansen M."/>
            <person name="Heiman D."/>
            <person name="Howarth C."/>
            <person name="Larimer J."/>
            <person name="Lui A."/>
            <person name="MacDonald P.J.P."/>
            <person name="McCowen C."/>
            <person name="Montmayeur A."/>
            <person name="Murphy C."/>
            <person name="Neiman D."/>
            <person name="Pearson M."/>
            <person name="Priest M."/>
            <person name="Roberts A."/>
            <person name="Saif S."/>
            <person name="Shea T."/>
            <person name="Sisk P."/>
            <person name="Stolte C."/>
            <person name="Sykes S."/>
            <person name="Wortman J."/>
            <person name="Nusbaum C."/>
            <person name="Birren B."/>
        </authorList>
    </citation>
    <scope>NUCLEOTIDE SEQUENCE [LARGE SCALE GENOMIC DNA]</scope>
    <source>
        <strain evidence="2 3">085-0475</strain>
    </source>
</reference>
<dbReference type="STRING" id="1094564.MCW_01158"/>
<keyword evidence="1" id="KW-0812">Transmembrane</keyword>
<dbReference type="HOGENOM" id="CLU_2714195_0_0_5"/>
<gene>
    <name evidence="2" type="ORF">MCW_01158</name>
</gene>